<dbReference type="EMBL" id="AP028055">
    <property type="protein sequence ID" value="BEG98381.1"/>
    <property type="molecule type" value="Genomic_DNA"/>
</dbReference>
<evidence type="ECO:0000313" key="2">
    <source>
        <dbReference type="Proteomes" id="UP001496674"/>
    </source>
</evidence>
<keyword evidence="2" id="KW-1185">Reference proteome</keyword>
<evidence type="ECO:0000313" key="1">
    <source>
        <dbReference type="EMBL" id="BEG98381.1"/>
    </source>
</evidence>
<gene>
    <name evidence="1" type="ORF">BSYN_06460</name>
</gene>
<reference evidence="1 2" key="1">
    <citation type="submission" date="2023-04" db="EMBL/GenBank/DDBJ databases">
        <title>Draft genome sequence of acteroides sedimenti strain YN3PY1.</title>
        <authorList>
            <person name="Yoshida N."/>
        </authorList>
    </citation>
    <scope>NUCLEOTIDE SEQUENCE [LARGE SCALE GENOMIC DNA]</scope>
    <source>
        <strain evidence="1 2">YN3PY1</strain>
    </source>
</reference>
<name>A0ABN6Z7T6_9BACE</name>
<dbReference type="Proteomes" id="UP001496674">
    <property type="component" value="Chromosome"/>
</dbReference>
<protein>
    <submittedName>
        <fullName evidence="1">Uncharacterized protein</fullName>
    </submittedName>
</protein>
<accession>A0ABN6Z7T6</accession>
<sequence length="73" mass="8361">MNKYKGSEFILIFSGIGTSSFIYYENNKTGIQPTIYATGNTSFKTLMRTFIIKTTNIFTDIQIQFKTIEQVSD</sequence>
<proteinExistence type="predicted"/>
<organism evidence="1 2">
    <name type="scientific">Bacteroides sedimenti</name>
    <dbReference type="NCBI Taxonomy" id="2136147"/>
    <lineage>
        <taxon>Bacteria</taxon>
        <taxon>Pseudomonadati</taxon>
        <taxon>Bacteroidota</taxon>
        <taxon>Bacteroidia</taxon>
        <taxon>Bacteroidales</taxon>
        <taxon>Bacteroidaceae</taxon>
        <taxon>Bacteroides</taxon>
    </lineage>
</organism>